<sequence>MSDDMKLLKQLLEDRLKEESDGVIEREAQNGIAGGLMIALYLIDHLHDMEDLRDDKNE</sequence>
<evidence type="ECO:0000313" key="2">
    <source>
        <dbReference type="Proteomes" id="UP000193009"/>
    </source>
</evidence>
<protein>
    <submittedName>
        <fullName evidence="1">Uncharacterized protein</fullName>
    </submittedName>
</protein>
<dbReference type="AlphaFoldDB" id="A0A1X1FCK3"/>
<evidence type="ECO:0000313" key="1">
    <source>
        <dbReference type="EMBL" id="ORN26198.1"/>
    </source>
</evidence>
<proteinExistence type="predicted"/>
<dbReference type="EMBL" id="MSBD01000048">
    <property type="protein sequence ID" value="ORN26198.1"/>
    <property type="molecule type" value="Genomic_DNA"/>
</dbReference>
<comment type="caution">
    <text evidence="1">The sequence shown here is derived from an EMBL/GenBank/DDBJ whole genome shotgun (WGS) entry which is preliminary data.</text>
</comment>
<dbReference type="RefSeq" id="WP_171031858.1">
    <property type="nucleotide sequence ID" value="NZ_MSAU01000023.1"/>
</dbReference>
<keyword evidence="2" id="KW-1185">Reference proteome</keyword>
<name>A0A1X1FCK3_9LACO</name>
<organism evidence="1 2">
    <name type="scientific">Lentilactobacillus parabuchneri</name>
    <dbReference type="NCBI Taxonomy" id="152331"/>
    <lineage>
        <taxon>Bacteria</taxon>
        <taxon>Bacillati</taxon>
        <taxon>Bacillota</taxon>
        <taxon>Bacilli</taxon>
        <taxon>Lactobacillales</taxon>
        <taxon>Lactobacillaceae</taxon>
        <taxon>Lentilactobacillus</taxon>
    </lineage>
</organism>
<gene>
    <name evidence="1" type="ORF">FAM23169_02098</name>
</gene>
<accession>A0A1X1FCK3</accession>
<reference evidence="1 2" key="1">
    <citation type="journal article" date="2017" name="Front. Microbiol.">
        <title>The Histidine Decarboxylase Gene Cluster of Lactobacillus parabuchneri Was Gained by Horizontal Gene Transfer and Is Mobile within the Species.</title>
        <authorList>
            <person name="Wuthrich D."/>
            <person name="Berthoud H."/>
            <person name="Wechsler D."/>
            <person name="Eugster E."/>
            <person name="Irmler S."/>
            <person name="Bruggmann R."/>
        </authorList>
    </citation>
    <scope>NUCLEOTIDE SEQUENCE [LARGE SCALE GENOMIC DNA]</scope>
    <source>
        <strain evidence="1 2">FAM23169</strain>
    </source>
</reference>
<dbReference type="Proteomes" id="UP000193009">
    <property type="component" value="Unassembled WGS sequence"/>
</dbReference>